<dbReference type="AlphaFoldDB" id="A0A387BBP0"/>
<reference evidence="5" key="1">
    <citation type="submission" date="2018-09" db="EMBL/GenBank/DDBJ databases">
        <title>Genome sequencing of strain 2DFWR-13.</title>
        <authorList>
            <person name="Heo J."/>
            <person name="Kim S.-J."/>
            <person name="Kwon S.-W."/>
        </authorList>
    </citation>
    <scope>NUCLEOTIDE SEQUENCE [LARGE SCALE GENOMIC DNA]</scope>
    <source>
        <strain evidence="5">2DFWR-13</strain>
    </source>
</reference>
<feature type="transmembrane region" description="Helical" evidence="2">
    <location>
        <begin position="33"/>
        <end position="50"/>
    </location>
</feature>
<dbReference type="Pfam" id="PF01841">
    <property type="entry name" value="Transglut_core"/>
    <property type="match status" value="1"/>
</dbReference>
<feature type="transmembrane region" description="Helical" evidence="2">
    <location>
        <begin position="141"/>
        <end position="162"/>
    </location>
</feature>
<evidence type="ECO:0000313" key="5">
    <source>
        <dbReference type="Proteomes" id="UP000278886"/>
    </source>
</evidence>
<keyword evidence="2" id="KW-1133">Transmembrane helix</keyword>
<keyword evidence="5" id="KW-1185">Reference proteome</keyword>
<proteinExistence type="predicted"/>
<dbReference type="SUPFAM" id="SSF54001">
    <property type="entry name" value="Cysteine proteinases"/>
    <property type="match status" value="1"/>
</dbReference>
<dbReference type="Gene3D" id="3.10.620.30">
    <property type="match status" value="1"/>
</dbReference>
<dbReference type="InterPro" id="IPR038765">
    <property type="entry name" value="Papain-like_cys_pep_sf"/>
</dbReference>
<gene>
    <name evidence="4" type="ORF">D7I47_09980</name>
</gene>
<feature type="transmembrane region" description="Helical" evidence="2">
    <location>
        <begin position="86"/>
        <end position="110"/>
    </location>
</feature>
<dbReference type="Pfam" id="PF11992">
    <property type="entry name" value="TgpA_N"/>
    <property type="match status" value="1"/>
</dbReference>
<dbReference type="InterPro" id="IPR052901">
    <property type="entry name" value="Bact_TGase-like"/>
</dbReference>
<dbReference type="InterPro" id="IPR002931">
    <property type="entry name" value="Transglutaminase-like"/>
</dbReference>
<feature type="transmembrane region" description="Helical" evidence="2">
    <location>
        <begin position="192"/>
        <end position="209"/>
    </location>
</feature>
<feature type="transmembrane region" description="Helical" evidence="2">
    <location>
        <begin position="600"/>
        <end position="625"/>
    </location>
</feature>
<dbReference type="PANTHER" id="PTHR42736:SF1">
    <property type="entry name" value="PROTEIN-GLUTAMINE GAMMA-GLUTAMYLTRANSFERASE"/>
    <property type="match status" value="1"/>
</dbReference>
<dbReference type="SMART" id="SM00460">
    <property type="entry name" value="TGc"/>
    <property type="match status" value="1"/>
</dbReference>
<feature type="transmembrane region" description="Helical" evidence="2">
    <location>
        <begin position="216"/>
        <end position="235"/>
    </location>
</feature>
<keyword evidence="2" id="KW-0472">Membrane</keyword>
<dbReference type="EMBL" id="CP032630">
    <property type="protein sequence ID" value="AYF98556.1"/>
    <property type="molecule type" value="Genomic_DNA"/>
</dbReference>
<accession>A0A387BBP0</accession>
<evidence type="ECO:0000256" key="2">
    <source>
        <dbReference type="SAM" id="Phobius"/>
    </source>
</evidence>
<sequence length="742" mass="78694">MALTDTRRPSAAPAPARRRAPAPRRPPAPWSRFTLPLGALLTALAGLTAVLEGVTWWVVGAGFAAAVLLAARVARSLLRGRAWPPAVSLAVGVALLTLGYAADTALLGVIPTPGTFERWGAILRSGIASIVEQRVPASPELGIVMLIAMLMIASAWFSDVVVAAGRPALVAFPLGVILAIPMAVRAELTETFWFVLTAVLYLAILRIGRRRDSRRVTLLVGATALVGSLVAPFALPAVQEDSAPVAGVRTGVNPLVTLGDDLRRGDPVLALSYTTNATEPVYLRLTTLLNFTGDTWGPVFGDTGSGSDLGDFPDPPGLGATVSTQAVQVDVDVAQVLSRWLPVPYPAQRVDGVVGDWTWDADGLSVRSAGTSARGQEYTVDFLEVDPTLDQLERVAVPQGLAAQTLALPPQVPDIVTTTAFQATADAQGAYAQALALQSYLRSAPFAYSEDAPVEEGFDGSGMDALAAFLEKKVGYCVHYASAMAVMARVLGIPSRIAVGFQPGERVLVDGVAEYQVSSNDLHAWPELYFEGVGWLRFEPTPGRGSVPDYGEELVDDPTTPEDESSPTPLPTATTAPDARPDRDESGALPDEQTRQSSPAVAISLAVLAGVIALLAVPGAFRAVVRARRIRRMRRGPDPAAAAWEELRDTARDFGWSAPDSETPRAFAERLQPTLGEDVAALRALRGSVEVSAYGRPDAATVSVAELAEVRRAIARTHSLRTRLRVLALPPSLLARWRPDAE</sequence>
<feature type="transmembrane region" description="Helical" evidence="2">
    <location>
        <begin position="56"/>
        <end position="74"/>
    </location>
</feature>
<name>A0A387BBP0_9MICO</name>
<dbReference type="KEGG" id="lyd:D7I47_09980"/>
<evidence type="ECO:0000313" key="4">
    <source>
        <dbReference type="EMBL" id="AYF98556.1"/>
    </source>
</evidence>
<protein>
    <submittedName>
        <fullName evidence="4">Transglutaminase domain-containing protein</fullName>
    </submittedName>
</protein>
<feature type="region of interest" description="Disordered" evidence="1">
    <location>
        <begin position="1"/>
        <end position="27"/>
    </location>
</feature>
<dbReference type="Proteomes" id="UP000278886">
    <property type="component" value="Chromosome"/>
</dbReference>
<dbReference type="InterPro" id="IPR021878">
    <property type="entry name" value="TgpA_N"/>
</dbReference>
<feature type="compositionally biased region" description="Acidic residues" evidence="1">
    <location>
        <begin position="550"/>
        <end position="565"/>
    </location>
</feature>
<evidence type="ECO:0000256" key="1">
    <source>
        <dbReference type="SAM" id="MobiDB-lite"/>
    </source>
</evidence>
<dbReference type="OrthoDB" id="9804023at2"/>
<keyword evidence="2" id="KW-0812">Transmembrane</keyword>
<feature type="region of interest" description="Disordered" evidence="1">
    <location>
        <begin position="546"/>
        <end position="596"/>
    </location>
</feature>
<dbReference type="RefSeq" id="WP_120762903.1">
    <property type="nucleotide sequence ID" value="NZ_CP032630.1"/>
</dbReference>
<evidence type="ECO:0000259" key="3">
    <source>
        <dbReference type="SMART" id="SM00460"/>
    </source>
</evidence>
<organism evidence="4 5">
    <name type="scientific">Protaetiibacter intestinalis</name>
    <dbReference type="NCBI Taxonomy" id="2419774"/>
    <lineage>
        <taxon>Bacteria</taxon>
        <taxon>Bacillati</taxon>
        <taxon>Actinomycetota</taxon>
        <taxon>Actinomycetes</taxon>
        <taxon>Micrococcales</taxon>
        <taxon>Microbacteriaceae</taxon>
        <taxon>Protaetiibacter</taxon>
    </lineage>
</organism>
<feature type="transmembrane region" description="Helical" evidence="2">
    <location>
        <begin position="169"/>
        <end position="186"/>
    </location>
</feature>
<dbReference type="PANTHER" id="PTHR42736">
    <property type="entry name" value="PROTEIN-GLUTAMINE GAMMA-GLUTAMYLTRANSFERASE"/>
    <property type="match status" value="1"/>
</dbReference>
<feature type="domain" description="Transglutaminase-like" evidence="3">
    <location>
        <begin position="469"/>
        <end position="542"/>
    </location>
</feature>